<evidence type="ECO:0000256" key="2">
    <source>
        <dbReference type="ARBA" id="ARBA00022723"/>
    </source>
</evidence>
<keyword evidence="4" id="KW-0460">Magnesium</keyword>
<evidence type="ECO:0000256" key="4">
    <source>
        <dbReference type="ARBA" id="ARBA00022842"/>
    </source>
</evidence>
<comment type="caution">
    <text evidence="6">The sequence shown here is derived from an EMBL/GenBank/DDBJ whole genome shotgun (WGS) entry which is preliminary data.</text>
</comment>
<evidence type="ECO:0000313" key="6">
    <source>
        <dbReference type="EMBL" id="MFC7330086.1"/>
    </source>
</evidence>
<dbReference type="InterPro" id="IPR002716">
    <property type="entry name" value="PIN_dom"/>
</dbReference>
<protein>
    <submittedName>
        <fullName evidence="6">PIN domain-containing protein</fullName>
    </submittedName>
</protein>
<keyword evidence="1" id="KW-0540">Nuclease</keyword>
<evidence type="ECO:0000256" key="1">
    <source>
        <dbReference type="ARBA" id="ARBA00022722"/>
    </source>
</evidence>
<dbReference type="Pfam" id="PF01850">
    <property type="entry name" value="PIN"/>
    <property type="match status" value="1"/>
</dbReference>
<keyword evidence="3" id="KW-0378">Hydrolase</keyword>
<keyword evidence="2" id="KW-0479">Metal-binding</keyword>
<sequence>MSPAEYLIDTSALHRILLKPGDHSGWEELIKLGTVAVSPITELEVLHSARSIADQRALGRATQPHASCRPDR</sequence>
<gene>
    <name evidence="6" type="ORF">ACFQRF_20355</name>
</gene>
<reference evidence="7" key="1">
    <citation type="journal article" date="2019" name="Int. J. Syst. Evol. Microbiol.">
        <title>The Global Catalogue of Microorganisms (GCM) 10K type strain sequencing project: providing services to taxonomists for standard genome sequencing and annotation.</title>
        <authorList>
            <consortium name="The Broad Institute Genomics Platform"/>
            <consortium name="The Broad Institute Genome Sequencing Center for Infectious Disease"/>
            <person name="Wu L."/>
            <person name="Ma J."/>
        </authorList>
    </citation>
    <scope>NUCLEOTIDE SEQUENCE [LARGE SCALE GENOMIC DNA]</scope>
    <source>
        <strain evidence="7">CGMCC 4.7382</strain>
    </source>
</reference>
<keyword evidence="7" id="KW-1185">Reference proteome</keyword>
<evidence type="ECO:0000313" key="7">
    <source>
        <dbReference type="Proteomes" id="UP001596540"/>
    </source>
</evidence>
<evidence type="ECO:0000259" key="5">
    <source>
        <dbReference type="Pfam" id="PF01850"/>
    </source>
</evidence>
<dbReference type="Gene3D" id="3.40.50.1010">
    <property type="entry name" value="5'-nuclease"/>
    <property type="match status" value="1"/>
</dbReference>
<accession>A0ABW2KLH2</accession>
<feature type="domain" description="PIN" evidence="5">
    <location>
        <begin position="6"/>
        <end position="65"/>
    </location>
</feature>
<dbReference type="Proteomes" id="UP001596540">
    <property type="component" value="Unassembled WGS sequence"/>
</dbReference>
<name>A0ABW2KLH2_9ACTN</name>
<proteinExistence type="predicted"/>
<dbReference type="EMBL" id="JBHTBH010000010">
    <property type="protein sequence ID" value="MFC7330086.1"/>
    <property type="molecule type" value="Genomic_DNA"/>
</dbReference>
<evidence type="ECO:0000256" key="3">
    <source>
        <dbReference type="ARBA" id="ARBA00022801"/>
    </source>
</evidence>
<organism evidence="6 7">
    <name type="scientific">Marinactinospora rubrisoli</name>
    <dbReference type="NCBI Taxonomy" id="2715399"/>
    <lineage>
        <taxon>Bacteria</taxon>
        <taxon>Bacillati</taxon>
        <taxon>Actinomycetota</taxon>
        <taxon>Actinomycetes</taxon>
        <taxon>Streptosporangiales</taxon>
        <taxon>Nocardiopsidaceae</taxon>
        <taxon>Marinactinospora</taxon>
    </lineage>
</organism>
<dbReference type="RefSeq" id="WP_379872730.1">
    <property type="nucleotide sequence ID" value="NZ_JBHTBH010000010.1"/>
</dbReference>